<dbReference type="EMBL" id="CAJNOU010020919">
    <property type="protein sequence ID" value="CAF1586446.1"/>
    <property type="molecule type" value="Genomic_DNA"/>
</dbReference>
<feature type="non-terminal residue" evidence="2">
    <location>
        <position position="1"/>
    </location>
</feature>
<comment type="caution">
    <text evidence="2">The sequence shown here is derived from an EMBL/GenBank/DDBJ whole genome shotgun (WGS) entry which is preliminary data.</text>
</comment>
<dbReference type="AlphaFoldDB" id="A0A815ZQH2"/>
<accession>A0A815ZQH2</accession>
<evidence type="ECO:0000313" key="2">
    <source>
        <dbReference type="EMBL" id="CAF1586446.1"/>
    </source>
</evidence>
<name>A0A815ZQH2_9BILA</name>
<proteinExistence type="predicted"/>
<gene>
    <name evidence="2" type="ORF">SEV965_LOCUS40013</name>
</gene>
<sequence>GNRLQRLDSTMSDVTSDNNLSSVQDSDVQQP</sequence>
<feature type="compositionally biased region" description="Polar residues" evidence="1">
    <location>
        <begin position="7"/>
        <end position="31"/>
    </location>
</feature>
<organism evidence="2 3">
    <name type="scientific">Rotaria sordida</name>
    <dbReference type="NCBI Taxonomy" id="392033"/>
    <lineage>
        <taxon>Eukaryota</taxon>
        <taxon>Metazoa</taxon>
        <taxon>Spiralia</taxon>
        <taxon>Gnathifera</taxon>
        <taxon>Rotifera</taxon>
        <taxon>Eurotatoria</taxon>
        <taxon>Bdelloidea</taxon>
        <taxon>Philodinida</taxon>
        <taxon>Philodinidae</taxon>
        <taxon>Rotaria</taxon>
    </lineage>
</organism>
<protein>
    <submittedName>
        <fullName evidence="2">Uncharacterized protein</fullName>
    </submittedName>
</protein>
<evidence type="ECO:0000256" key="1">
    <source>
        <dbReference type="SAM" id="MobiDB-lite"/>
    </source>
</evidence>
<dbReference type="Proteomes" id="UP000663889">
    <property type="component" value="Unassembled WGS sequence"/>
</dbReference>
<reference evidence="2" key="1">
    <citation type="submission" date="2021-02" db="EMBL/GenBank/DDBJ databases">
        <authorList>
            <person name="Nowell W R."/>
        </authorList>
    </citation>
    <scope>NUCLEOTIDE SEQUENCE</scope>
</reference>
<evidence type="ECO:0000313" key="3">
    <source>
        <dbReference type="Proteomes" id="UP000663889"/>
    </source>
</evidence>
<feature type="region of interest" description="Disordered" evidence="1">
    <location>
        <begin position="1"/>
        <end position="31"/>
    </location>
</feature>